<comment type="caution">
    <text evidence="2">The sequence shown here is derived from an EMBL/GenBank/DDBJ whole genome shotgun (WGS) entry which is preliminary data.</text>
</comment>
<accession>A0A812P472</accession>
<evidence type="ECO:0000313" key="3">
    <source>
        <dbReference type="Proteomes" id="UP000604046"/>
    </source>
</evidence>
<organism evidence="2 3">
    <name type="scientific">Symbiodinium natans</name>
    <dbReference type="NCBI Taxonomy" id="878477"/>
    <lineage>
        <taxon>Eukaryota</taxon>
        <taxon>Sar</taxon>
        <taxon>Alveolata</taxon>
        <taxon>Dinophyceae</taxon>
        <taxon>Suessiales</taxon>
        <taxon>Symbiodiniaceae</taxon>
        <taxon>Symbiodinium</taxon>
    </lineage>
</organism>
<feature type="compositionally biased region" description="Acidic residues" evidence="1">
    <location>
        <begin position="374"/>
        <end position="394"/>
    </location>
</feature>
<keyword evidence="3" id="KW-1185">Reference proteome</keyword>
<dbReference type="AlphaFoldDB" id="A0A812P472"/>
<gene>
    <name evidence="2" type="ORF">SNAT2548_LOCUS17181</name>
</gene>
<dbReference type="EMBL" id="CAJNDS010002102">
    <property type="protein sequence ID" value="CAE7328119.1"/>
    <property type="molecule type" value="Genomic_DNA"/>
</dbReference>
<name>A0A812P472_9DINO</name>
<evidence type="ECO:0000313" key="2">
    <source>
        <dbReference type="EMBL" id="CAE7328119.1"/>
    </source>
</evidence>
<dbReference type="Proteomes" id="UP000604046">
    <property type="component" value="Unassembled WGS sequence"/>
</dbReference>
<sequence length="394" mass="43724">MATTATTLDTLRGLRRFLEGVLDLWNGGDKETISAGELKALLAEIKDASEDPKYWEEMMQALPGEGGLGLAEVAEDILKRLNEANTTLAFKDTLRGMRRFLDGVLDLWRSGSKDAVSAVELKALLAEIRDASDDPKYWEEVMQAVPCEGGFGLSLAEVAEVGSGQVMRGAPAVQTYSQRIRFIRSPAPVRMSMLLALWITSVAALEMGQQFPRHDVLDGYDNMLSVMVFPASEQQAAELDKAFKTVAGARDEFHVHGANVSFWGEPALLEYAHYGGQLRAEDAGLSPTGLAALISVTDNFTVEKVWEQTAARGLAQQTLDFILKTYHAEKEEQEAEANCNFMFFSCQQYDRRTLESRYLALLAGPVQPRTDVVREEEEEDEEEEEEEEETEAHA</sequence>
<feature type="region of interest" description="Disordered" evidence="1">
    <location>
        <begin position="369"/>
        <end position="394"/>
    </location>
</feature>
<evidence type="ECO:0000256" key="1">
    <source>
        <dbReference type="SAM" id="MobiDB-lite"/>
    </source>
</evidence>
<reference evidence="2" key="1">
    <citation type="submission" date="2021-02" db="EMBL/GenBank/DDBJ databases">
        <authorList>
            <person name="Dougan E. K."/>
            <person name="Rhodes N."/>
            <person name="Thang M."/>
            <person name="Chan C."/>
        </authorList>
    </citation>
    <scope>NUCLEOTIDE SEQUENCE</scope>
</reference>
<dbReference type="OrthoDB" id="443525at2759"/>
<protein>
    <submittedName>
        <fullName evidence="2">Uncharacterized protein</fullName>
    </submittedName>
</protein>
<proteinExistence type="predicted"/>